<evidence type="ECO:0000259" key="6">
    <source>
        <dbReference type="Pfam" id="PF03918"/>
    </source>
</evidence>
<gene>
    <name evidence="7" type="ORF">I5731_07150</name>
</gene>
<sequence length="160" mass="17426">MFARFAATCRRAVVALALMTVPAAALQPDERLPDPALEARARTISAELRCVVCQNQSIDDSDAELARDLRLLVRERIMAGDDDAAVLGFISERYGRFVLLKPPFDWSTAGLWVAGPVVLLIGAGALLMALRRRRAAPSAEIGLSSEEEERLKQVLGRPDA</sequence>
<dbReference type="PANTHER" id="PTHR47601:SF1">
    <property type="entry name" value="CYTOCHROME C-TYPE BIOGENESIS CCMH-LIKE MITOCHONDRIAL PROTEIN"/>
    <property type="match status" value="1"/>
</dbReference>
<evidence type="ECO:0000256" key="3">
    <source>
        <dbReference type="ARBA" id="ARBA00022723"/>
    </source>
</evidence>
<dbReference type="InterPro" id="IPR005616">
    <property type="entry name" value="CcmH/CycL/Ccl2/NrfF_N"/>
</dbReference>
<dbReference type="EMBL" id="JADZLT010000048">
    <property type="protein sequence ID" value="MBH0237589.1"/>
    <property type="molecule type" value="Genomic_DNA"/>
</dbReference>
<comment type="similarity">
    <text evidence="1 5">Belongs to the CcmH/CycL/Ccl2/NrfF family.</text>
</comment>
<feature type="chain" id="PRO_5038169446" description="Cytochrome c-type biogenesis protein" evidence="5">
    <location>
        <begin position="26"/>
        <end position="160"/>
    </location>
</feature>
<comment type="function">
    <text evidence="5">Possible subunit of a heme lyase.</text>
</comment>
<protein>
    <recommendedName>
        <fullName evidence="5">Cytochrome c-type biogenesis protein</fullName>
    </recommendedName>
</protein>
<feature type="signal peptide" evidence="5">
    <location>
        <begin position="1"/>
        <end position="25"/>
    </location>
</feature>
<dbReference type="Proteomes" id="UP000631694">
    <property type="component" value="Unassembled WGS sequence"/>
</dbReference>
<keyword evidence="5" id="KW-0472">Membrane</keyword>
<dbReference type="RefSeq" id="WP_197310685.1">
    <property type="nucleotide sequence ID" value="NZ_JADZLT010000048.1"/>
</dbReference>
<keyword evidence="2 5" id="KW-0349">Heme</keyword>
<feature type="transmembrane region" description="Helical" evidence="5">
    <location>
        <begin position="109"/>
        <end position="130"/>
    </location>
</feature>
<keyword evidence="5" id="KW-0812">Transmembrane</keyword>
<evidence type="ECO:0000256" key="1">
    <source>
        <dbReference type="ARBA" id="ARBA00010342"/>
    </source>
</evidence>
<keyword evidence="8" id="KW-1185">Reference proteome</keyword>
<evidence type="ECO:0000256" key="5">
    <source>
        <dbReference type="RuleBase" id="RU364112"/>
    </source>
</evidence>
<dbReference type="AlphaFoldDB" id="A0A931I1B6"/>
<dbReference type="PANTHER" id="PTHR47601">
    <property type="match status" value="1"/>
</dbReference>
<reference evidence="7" key="1">
    <citation type="submission" date="2020-12" db="EMBL/GenBank/DDBJ databases">
        <title>Methylobrevis albus sp. nov., isolated from fresh water lack sediment.</title>
        <authorList>
            <person name="Zou Q."/>
        </authorList>
    </citation>
    <scope>NUCLEOTIDE SEQUENCE</scope>
    <source>
        <strain evidence="7">L22</strain>
    </source>
</reference>
<keyword evidence="5" id="KW-1133">Transmembrane helix</keyword>
<organism evidence="7 8">
    <name type="scientific">Methylobrevis albus</name>
    <dbReference type="NCBI Taxonomy" id="2793297"/>
    <lineage>
        <taxon>Bacteria</taxon>
        <taxon>Pseudomonadati</taxon>
        <taxon>Pseudomonadota</taxon>
        <taxon>Alphaproteobacteria</taxon>
        <taxon>Hyphomicrobiales</taxon>
        <taxon>Pleomorphomonadaceae</taxon>
        <taxon>Methylobrevis</taxon>
    </lineage>
</organism>
<evidence type="ECO:0000256" key="2">
    <source>
        <dbReference type="ARBA" id="ARBA00022617"/>
    </source>
</evidence>
<comment type="caution">
    <text evidence="7">The sequence shown here is derived from an EMBL/GenBank/DDBJ whole genome shotgun (WGS) entry which is preliminary data.</text>
</comment>
<keyword evidence="3 5" id="KW-0479">Metal-binding</keyword>
<dbReference type="InterPro" id="IPR038297">
    <property type="entry name" value="CcmH/CycL/NrfF/Ccl2_sf"/>
</dbReference>
<keyword evidence="5" id="KW-0732">Signal</keyword>
<dbReference type="Pfam" id="PF03918">
    <property type="entry name" value="CcmH"/>
    <property type="match status" value="1"/>
</dbReference>
<dbReference type="GO" id="GO:0046872">
    <property type="term" value="F:metal ion binding"/>
    <property type="evidence" value="ECO:0007669"/>
    <property type="project" value="UniProtKB-KW"/>
</dbReference>
<evidence type="ECO:0000313" key="8">
    <source>
        <dbReference type="Proteomes" id="UP000631694"/>
    </source>
</evidence>
<dbReference type="CDD" id="cd16378">
    <property type="entry name" value="CcmH_N"/>
    <property type="match status" value="1"/>
</dbReference>
<dbReference type="Gene3D" id="1.10.8.640">
    <property type="entry name" value="Cytochrome C biogenesis protein"/>
    <property type="match status" value="1"/>
</dbReference>
<accession>A0A931I1B6</accession>
<evidence type="ECO:0000256" key="4">
    <source>
        <dbReference type="ARBA" id="ARBA00023004"/>
    </source>
</evidence>
<feature type="domain" description="CcmH/CycL/Ccl2/NrfF N-terminal" evidence="6">
    <location>
        <begin position="14"/>
        <end position="155"/>
    </location>
</feature>
<proteinExistence type="inferred from homology"/>
<keyword evidence="4 5" id="KW-0408">Iron</keyword>
<evidence type="ECO:0000313" key="7">
    <source>
        <dbReference type="EMBL" id="MBH0237589.1"/>
    </source>
</evidence>
<name>A0A931I1B6_9HYPH</name>